<dbReference type="RefSeq" id="WP_083013643.1">
    <property type="nucleotide sequence ID" value="NZ_CP010271.1"/>
</dbReference>
<dbReference type="KEGG" id="msao:MYCSP_16625"/>
<name>A0A1S4VTK1_9MYCO</name>
<dbReference type="PANTHER" id="PTHR10491:SF4">
    <property type="entry name" value="METHIONINE ADENOSYLTRANSFERASE 2 SUBUNIT BETA"/>
    <property type="match status" value="1"/>
</dbReference>
<dbReference type="InterPro" id="IPR005913">
    <property type="entry name" value="dTDP_dehydrorham_reduct"/>
</dbReference>
<evidence type="ECO:0000313" key="5">
    <source>
        <dbReference type="Proteomes" id="UP000192434"/>
    </source>
</evidence>
<comment type="similarity">
    <text evidence="1 2">Belongs to the dTDP-4-dehydrorhamnose reductase family.</text>
</comment>
<dbReference type="Gene3D" id="3.40.50.720">
    <property type="entry name" value="NAD(P)-binding Rossmann-like Domain"/>
    <property type="match status" value="1"/>
</dbReference>
<dbReference type="Pfam" id="PF04321">
    <property type="entry name" value="RmlD_sub_bind"/>
    <property type="match status" value="1"/>
</dbReference>
<evidence type="ECO:0000256" key="1">
    <source>
        <dbReference type="ARBA" id="ARBA00010944"/>
    </source>
</evidence>
<dbReference type="Gene3D" id="3.90.25.10">
    <property type="entry name" value="UDP-galactose 4-epimerase, domain 1"/>
    <property type="match status" value="1"/>
</dbReference>
<dbReference type="UniPathway" id="UPA00124"/>
<dbReference type="OrthoDB" id="9803892at2"/>
<dbReference type="GO" id="GO:0005829">
    <property type="term" value="C:cytosol"/>
    <property type="evidence" value="ECO:0007669"/>
    <property type="project" value="TreeGrafter"/>
</dbReference>
<proteinExistence type="inferred from homology"/>
<organism evidence="4 5">
    <name type="scientific">Mycobacteroides saopaulense</name>
    <dbReference type="NCBI Taxonomy" id="1578165"/>
    <lineage>
        <taxon>Bacteria</taxon>
        <taxon>Bacillati</taxon>
        <taxon>Actinomycetota</taxon>
        <taxon>Actinomycetes</taxon>
        <taxon>Mycobacteriales</taxon>
        <taxon>Mycobacteriaceae</taxon>
        <taxon>Mycobacteroides</taxon>
    </lineage>
</organism>
<keyword evidence="2" id="KW-0560">Oxidoreductase</keyword>
<comment type="caution">
    <text evidence="4">The sequence shown here is derived from an EMBL/GenBank/DDBJ whole genome shotgun (WGS) entry which is preliminary data.</text>
</comment>
<dbReference type="GO" id="GO:0008831">
    <property type="term" value="F:dTDP-4-dehydrorhamnose reductase activity"/>
    <property type="evidence" value="ECO:0007669"/>
    <property type="project" value="UniProtKB-EC"/>
</dbReference>
<dbReference type="AlphaFoldDB" id="A0A1S4VTK1"/>
<comment type="pathway">
    <text evidence="2">Carbohydrate biosynthesis; dTDP-L-rhamnose biosynthesis.</text>
</comment>
<dbReference type="SUPFAM" id="SSF51735">
    <property type="entry name" value="NAD(P)-binding Rossmann-fold domains"/>
    <property type="match status" value="1"/>
</dbReference>
<evidence type="ECO:0000256" key="2">
    <source>
        <dbReference type="RuleBase" id="RU364082"/>
    </source>
</evidence>
<dbReference type="EMBL" id="MVII01000003">
    <property type="protein sequence ID" value="ORB60238.1"/>
    <property type="molecule type" value="Genomic_DNA"/>
</dbReference>
<dbReference type="Proteomes" id="UP000192434">
    <property type="component" value="Unassembled WGS sequence"/>
</dbReference>
<dbReference type="NCBIfam" id="TIGR01214">
    <property type="entry name" value="rmlD"/>
    <property type="match status" value="1"/>
</dbReference>
<dbReference type="CDD" id="cd05254">
    <property type="entry name" value="dTDP_HR_like_SDR_e"/>
    <property type="match status" value="1"/>
</dbReference>
<sequence>MLVITGAGGQLGTHLIARAARRGIPIRALKSSDWDVTAGDAPSGVVANGDTVINCAAYTAVDAAESDEARAYAVNATGAANVARVCRDVGAKLIHISTDYVFNGDFGDIAPTPYRPDAATDPQGVYGRTKLAGEQAVHEALPSAHVVRTAWVYTGVGGDFVGIMRRLAAGDGPVRVVTDQTGSPTYAADLAEALLDLAAADVDAPILHATGGGVVNRFDWAKAVFDLVGADSLRVQPCLSADMPRPAPRPPYSALDGSQWAAAGLPPLRPWHAALAEALATHQG</sequence>
<dbReference type="STRING" id="1578165.BKG68_03370"/>
<dbReference type="GO" id="GO:0019305">
    <property type="term" value="P:dTDP-rhamnose biosynthetic process"/>
    <property type="evidence" value="ECO:0007669"/>
    <property type="project" value="UniProtKB-UniPathway"/>
</dbReference>
<evidence type="ECO:0000313" key="4">
    <source>
        <dbReference type="EMBL" id="ORB60238.1"/>
    </source>
</evidence>
<keyword evidence="2" id="KW-0521">NADP</keyword>
<dbReference type="InterPro" id="IPR029903">
    <property type="entry name" value="RmlD-like-bd"/>
</dbReference>
<comment type="function">
    <text evidence="2">Catalyzes the reduction of dTDP-6-deoxy-L-lyxo-4-hexulose to yield dTDP-L-rhamnose.</text>
</comment>
<dbReference type="PANTHER" id="PTHR10491">
    <property type="entry name" value="DTDP-4-DEHYDRORHAMNOSE REDUCTASE"/>
    <property type="match status" value="1"/>
</dbReference>
<dbReference type="InterPro" id="IPR036291">
    <property type="entry name" value="NAD(P)-bd_dom_sf"/>
</dbReference>
<protein>
    <recommendedName>
        <fullName evidence="2">dTDP-4-dehydrorhamnose reductase</fullName>
        <ecNumber evidence="2">1.1.1.133</ecNumber>
    </recommendedName>
</protein>
<dbReference type="EC" id="1.1.1.133" evidence="2"/>
<feature type="domain" description="RmlD-like substrate binding" evidence="3">
    <location>
        <begin position="2"/>
        <end position="281"/>
    </location>
</feature>
<gene>
    <name evidence="4" type="ORF">BST43_04110</name>
</gene>
<evidence type="ECO:0000259" key="3">
    <source>
        <dbReference type="Pfam" id="PF04321"/>
    </source>
</evidence>
<accession>A0A1S4VTK1</accession>
<reference evidence="4 5" key="1">
    <citation type="submission" date="2016-12" db="EMBL/GenBank/DDBJ databases">
        <title>The new phylogeny of genus Mycobacterium.</title>
        <authorList>
            <person name="Tortoli E."/>
            <person name="Trovato A."/>
            <person name="Cirillo D.M."/>
        </authorList>
    </citation>
    <scope>NUCLEOTIDE SEQUENCE [LARGE SCALE GENOMIC DNA]</scope>
    <source>
        <strain evidence="4 5">CCUG 66554</strain>
    </source>
</reference>